<gene>
    <name evidence="2" type="ORF">DW712_19250</name>
</gene>
<name>A0A414L3I6_9BACE</name>
<accession>A0A414L3I6</accession>
<protein>
    <recommendedName>
        <fullName evidence="4">Transposase DDE domain-containing protein</fullName>
    </recommendedName>
</protein>
<reference evidence="2 3" key="1">
    <citation type="submission" date="2018-08" db="EMBL/GenBank/DDBJ databases">
        <title>A genome reference for cultivated species of the human gut microbiota.</title>
        <authorList>
            <person name="Zou Y."/>
            <person name="Xue W."/>
            <person name="Luo G."/>
        </authorList>
    </citation>
    <scope>NUCLEOTIDE SEQUENCE [LARGE SCALE GENOMIC DNA]</scope>
    <source>
        <strain evidence="2 3">AM27-17</strain>
    </source>
</reference>
<evidence type="ECO:0008006" key="4">
    <source>
        <dbReference type="Google" id="ProtNLM"/>
    </source>
</evidence>
<evidence type="ECO:0000256" key="1">
    <source>
        <dbReference type="SAM" id="Phobius"/>
    </source>
</evidence>
<proteinExistence type="predicted"/>
<sequence length="90" mass="10389">MTKIEINSQGANISVQLFLHAIAYVLIHNMKNRLFKGTAVENFATDSFTQRIMMSSVHIKEKKTLAKVNFVEEHRYYSEIQNSLWKLTAA</sequence>
<dbReference type="EMBL" id="QSKV01000015">
    <property type="protein sequence ID" value="RHE89226.1"/>
    <property type="molecule type" value="Genomic_DNA"/>
</dbReference>
<evidence type="ECO:0000313" key="3">
    <source>
        <dbReference type="Proteomes" id="UP000285650"/>
    </source>
</evidence>
<evidence type="ECO:0000313" key="2">
    <source>
        <dbReference type="EMBL" id="RHE89226.1"/>
    </source>
</evidence>
<dbReference type="Proteomes" id="UP000285650">
    <property type="component" value="Unassembled WGS sequence"/>
</dbReference>
<comment type="caution">
    <text evidence="2">The sequence shown here is derived from an EMBL/GenBank/DDBJ whole genome shotgun (WGS) entry which is preliminary data.</text>
</comment>
<feature type="transmembrane region" description="Helical" evidence="1">
    <location>
        <begin position="6"/>
        <end position="27"/>
    </location>
</feature>
<keyword evidence="1" id="KW-1133">Transmembrane helix</keyword>
<organism evidence="2 3">
    <name type="scientific">Bacteroides intestinalis</name>
    <dbReference type="NCBI Taxonomy" id="329854"/>
    <lineage>
        <taxon>Bacteria</taxon>
        <taxon>Pseudomonadati</taxon>
        <taxon>Bacteroidota</taxon>
        <taxon>Bacteroidia</taxon>
        <taxon>Bacteroidales</taxon>
        <taxon>Bacteroidaceae</taxon>
        <taxon>Bacteroides</taxon>
    </lineage>
</organism>
<keyword evidence="1" id="KW-0472">Membrane</keyword>
<keyword evidence="1" id="KW-0812">Transmembrane</keyword>
<dbReference type="AlphaFoldDB" id="A0A414L3I6"/>